<organism evidence="3 4">
    <name type="scientific">Daphnia galeata</name>
    <dbReference type="NCBI Taxonomy" id="27404"/>
    <lineage>
        <taxon>Eukaryota</taxon>
        <taxon>Metazoa</taxon>
        <taxon>Ecdysozoa</taxon>
        <taxon>Arthropoda</taxon>
        <taxon>Crustacea</taxon>
        <taxon>Branchiopoda</taxon>
        <taxon>Diplostraca</taxon>
        <taxon>Cladocera</taxon>
        <taxon>Anomopoda</taxon>
        <taxon>Daphniidae</taxon>
        <taxon>Daphnia</taxon>
    </lineage>
</organism>
<keyword evidence="4" id="KW-1185">Reference proteome</keyword>
<dbReference type="Pfam" id="PF03981">
    <property type="entry name" value="Ubiq_cyt_C_chap"/>
    <property type="match status" value="1"/>
</dbReference>
<comment type="caution">
    <text evidence="3">The sequence shown here is derived from an EMBL/GenBank/DDBJ whole genome shotgun (WGS) entry which is preliminary data.</text>
</comment>
<feature type="domain" description="Ubiquinol-cytochrome c chaperone" evidence="2">
    <location>
        <begin position="98"/>
        <end position="236"/>
    </location>
</feature>
<dbReference type="AlphaFoldDB" id="A0A8J2RH87"/>
<dbReference type="EMBL" id="CAKKLH010000024">
    <property type="protein sequence ID" value="CAH0099685.1"/>
    <property type="molecule type" value="Genomic_DNA"/>
</dbReference>
<dbReference type="GO" id="GO:0005739">
    <property type="term" value="C:mitochondrion"/>
    <property type="evidence" value="ECO:0007669"/>
    <property type="project" value="TreeGrafter"/>
</dbReference>
<evidence type="ECO:0000259" key="2">
    <source>
        <dbReference type="Pfam" id="PF03981"/>
    </source>
</evidence>
<evidence type="ECO:0000313" key="3">
    <source>
        <dbReference type="EMBL" id="CAH0099685.1"/>
    </source>
</evidence>
<dbReference type="PANTHER" id="PTHR12184:SF1">
    <property type="entry name" value="UBIQUINOL-CYTOCHROME-C REDUCTASE COMPLEX ASSEMBLY FACTOR 1"/>
    <property type="match status" value="1"/>
</dbReference>
<comment type="similarity">
    <text evidence="1">Belongs to the CBP3 family.</text>
</comment>
<dbReference type="InterPro" id="IPR021150">
    <property type="entry name" value="Ubiq_cyt_c_chap"/>
</dbReference>
<dbReference type="GO" id="GO:0034551">
    <property type="term" value="P:mitochondrial respiratory chain complex III assembly"/>
    <property type="evidence" value="ECO:0007669"/>
    <property type="project" value="TreeGrafter"/>
</dbReference>
<dbReference type="Proteomes" id="UP000789390">
    <property type="component" value="Unassembled WGS sequence"/>
</dbReference>
<name>A0A8J2RH87_9CRUS</name>
<protein>
    <recommendedName>
        <fullName evidence="2">Ubiquinol-cytochrome c chaperone domain-containing protein</fullName>
    </recommendedName>
</protein>
<dbReference type="InterPro" id="IPR007129">
    <property type="entry name" value="Ubiqinol_cyt_c_chaperone_CPB3"/>
</dbReference>
<accession>A0A8J2RH87</accession>
<sequence length="280" mass="32750">MQRVCAPMFRRVQFTCVTTRFFSSVRLQNAHPLCKREVMPLSSNLSCHQYATQSNQGILQHLRNIFGLGKLPKSMLKIGGYKLYESIDQVDYEIFFKKLNMDDTFHSWFVVRSLHVWMLMARLMNEGEEGRLIRNAVVAAMWDDVDAKSKQLGETVSSVRRNQIQTLVDEFQANLFSYDEGLMSSDIVLAGAIWRNIFCRGEFDPRHLEVLVDYVRENIATLDKISLEELHKSKLNWIPIQFLHNCSLYIWFSKGIFHCVDILQTETQQCNMTYRFLQLD</sequence>
<evidence type="ECO:0000313" key="4">
    <source>
        <dbReference type="Proteomes" id="UP000789390"/>
    </source>
</evidence>
<gene>
    <name evidence="3" type="ORF">DGAL_LOCUS1841</name>
</gene>
<proteinExistence type="inferred from homology"/>
<evidence type="ECO:0000256" key="1">
    <source>
        <dbReference type="ARBA" id="ARBA00006407"/>
    </source>
</evidence>
<reference evidence="3" key="1">
    <citation type="submission" date="2021-11" db="EMBL/GenBank/DDBJ databases">
        <authorList>
            <person name="Schell T."/>
        </authorList>
    </citation>
    <scope>NUCLEOTIDE SEQUENCE</scope>
    <source>
        <strain evidence="3">M5</strain>
    </source>
</reference>
<dbReference type="PANTHER" id="PTHR12184">
    <property type="entry name" value="UBIQUINOL-CYTOCHROME C REDUCTASE COMPLEX ASSEMBLY FACTOR 1 FAMILY MEMBER"/>
    <property type="match status" value="1"/>
</dbReference>